<name>A0A1T2YGH7_PSEFL</name>
<gene>
    <name evidence="2" type="ORF">BFW87_19750</name>
</gene>
<accession>A0A1T2YGH7</accession>
<dbReference type="Proteomes" id="UP000190965">
    <property type="component" value="Unassembled WGS sequence"/>
</dbReference>
<evidence type="ECO:0000313" key="2">
    <source>
        <dbReference type="EMBL" id="OPA91242.1"/>
    </source>
</evidence>
<dbReference type="Pfam" id="PF14891">
    <property type="entry name" value="Peptidase_M91"/>
    <property type="match status" value="1"/>
</dbReference>
<dbReference type="RefSeq" id="WP_078741408.1">
    <property type="nucleotide sequence ID" value="NZ_MSDF01000025.1"/>
</dbReference>
<protein>
    <recommendedName>
        <fullName evidence="4">Effector protein</fullName>
    </recommendedName>
</protein>
<feature type="compositionally biased region" description="Basic and acidic residues" evidence="1">
    <location>
        <begin position="161"/>
        <end position="176"/>
    </location>
</feature>
<comment type="caution">
    <text evidence="2">The sequence shown here is derived from an EMBL/GenBank/DDBJ whole genome shotgun (WGS) entry which is preliminary data.</text>
</comment>
<proteinExistence type="predicted"/>
<sequence>MIQNYSSFPNITLESASLEFMNHLISALQTIESRNTGRDLLKEINELCGPSTGKHIKVVAIASDYSETANTCASVGNATDALKKWIFKGPGTSVEVTWNPYSSLALNAQGIPTGMSYQDDSTSFIGLAHELVHAYRILRGTYLGGSNIKEETRATGIGDSASKKFSENSIRAEHSLPRRNAYSR</sequence>
<evidence type="ECO:0008006" key="4">
    <source>
        <dbReference type="Google" id="ProtNLM"/>
    </source>
</evidence>
<organism evidence="2 3">
    <name type="scientific">Pseudomonas fluorescens</name>
    <dbReference type="NCBI Taxonomy" id="294"/>
    <lineage>
        <taxon>Bacteria</taxon>
        <taxon>Pseudomonadati</taxon>
        <taxon>Pseudomonadota</taxon>
        <taxon>Gammaproteobacteria</taxon>
        <taxon>Pseudomonadales</taxon>
        <taxon>Pseudomonadaceae</taxon>
        <taxon>Pseudomonas</taxon>
    </lineage>
</organism>
<evidence type="ECO:0000313" key="3">
    <source>
        <dbReference type="Proteomes" id="UP000190965"/>
    </source>
</evidence>
<feature type="region of interest" description="Disordered" evidence="1">
    <location>
        <begin position="154"/>
        <end position="184"/>
    </location>
</feature>
<evidence type="ECO:0000256" key="1">
    <source>
        <dbReference type="SAM" id="MobiDB-lite"/>
    </source>
</evidence>
<dbReference type="EMBL" id="MSDF01000025">
    <property type="protein sequence ID" value="OPA91242.1"/>
    <property type="molecule type" value="Genomic_DNA"/>
</dbReference>
<dbReference type="AlphaFoldDB" id="A0A1T2YGH7"/>
<reference evidence="2 3" key="1">
    <citation type="submission" date="2016-12" db="EMBL/GenBank/DDBJ databases">
        <title>Draft genome sequences of seven strains of Pseudomonas fluorescens that produce 4-formylaminooxyvinylglycine.</title>
        <authorList>
            <person name="Okrent R.A."/>
            <person name="Manning V.A."/>
            <person name="Trippe K.M."/>
        </authorList>
    </citation>
    <scope>NUCLEOTIDE SEQUENCE [LARGE SCALE GENOMIC DNA]</scope>
    <source>
        <strain evidence="2 3">P5A</strain>
    </source>
</reference>
<dbReference type="InterPro" id="IPR028208">
    <property type="entry name" value="Effector_pro_NleD-like"/>
</dbReference>
<dbReference type="OrthoDB" id="8821494at2"/>